<dbReference type="AlphaFoldDB" id="A0A6M6E790"/>
<evidence type="ECO:0000313" key="3">
    <source>
        <dbReference type="Proteomes" id="UP000501076"/>
    </source>
</evidence>
<feature type="transmembrane region" description="Helical" evidence="1">
    <location>
        <begin position="40"/>
        <end position="58"/>
    </location>
</feature>
<dbReference type="Proteomes" id="UP000501076">
    <property type="component" value="Plasmid pFDU301A"/>
</dbReference>
<dbReference type="EMBL" id="CP045273">
    <property type="protein sequence ID" value="QJX80417.1"/>
    <property type="molecule type" value="Genomic_DNA"/>
</dbReference>
<gene>
    <name evidence="2" type="ORF">FDZ14_30485</name>
</gene>
<feature type="transmembrane region" description="Helical" evidence="1">
    <location>
        <begin position="70"/>
        <end position="88"/>
    </location>
</feature>
<dbReference type="RefSeq" id="WP_171778406.1">
    <property type="nucleotide sequence ID" value="NZ_CP045273.1"/>
</dbReference>
<organism evidence="2 3">
    <name type="scientific">Priestia megaterium</name>
    <name type="common">Bacillus megaterium</name>
    <dbReference type="NCBI Taxonomy" id="1404"/>
    <lineage>
        <taxon>Bacteria</taxon>
        <taxon>Bacillati</taxon>
        <taxon>Bacillota</taxon>
        <taxon>Bacilli</taxon>
        <taxon>Bacillales</taxon>
        <taxon>Bacillaceae</taxon>
        <taxon>Priestia</taxon>
    </lineage>
</organism>
<feature type="transmembrane region" description="Helical" evidence="1">
    <location>
        <begin position="14"/>
        <end position="34"/>
    </location>
</feature>
<keyword evidence="2" id="KW-0614">Plasmid</keyword>
<proteinExistence type="predicted"/>
<name>A0A6M6E790_PRIMG</name>
<evidence type="ECO:0000313" key="2">
    <source>
        <dbReference type="EMBL" id="QJX80417.1"/>
    </source>
</evidence>
<protein>
    <submittedName>
        <fullName evidence="2">Uncharacterized protein</fullName>
    </submittedName>
</protein>
<reference evidence="2 3" key="1">
    <citation type="submission" date="2019-10" db="EMBL/GenBank/DDBJ databases">
        <title>Complete genome sequences for adaption low water activity.</title>
        <authorList>
            <person name="Zhao L."/>
            <person name="Zhong J."/>
        </authorList>
    </citation>
    <scope>NUCLEOTIDE SEQUENCE [LARGE SCALE GENOMIC DNA]</scope>
    <source>
        <strain evidence="2 3">FDU301</strain>
        <plasmid evidence="3">pfdu301a</plasmid>
    </source>
</reference>
<keyword evidence="1" id="KW-1133">Transmembrane helix</keyword>
<keyword evidence="1" id="KW-0472">Membrane</keyword>
<geneLocation type="plasmid" evidence="3">
    <name>pfdu301a</name>
</geneLocation>
<accession>A0A6M6E790</accession>
<keyword evidence="1" id="KW-0812">Transmembrane</keyword>
<sequence>MFPTRKERHKNDSYINWPSSMFLFGVYWSIYLFTPTDWKSIWSVLFTLGASMGFTALFDRLKAPTFLKWLIATLICIIGVIISISSLAKF</sequence>
<evidence type="ECO:0000256" key="1">
    <source>
        <dbReference type="SAM" id="Phobius"/>
    </source>
</evidence>